<keyword evidence="5" id="KW-1185">Reference proteome</keyword>
<sequence>MWLFELSWSTQTIIFLASLILVIKIYLHWTCGVCTSTKRLDGKTVIITGANTGIGKETAMDMALRGARVILACRNLDRANAARDEIIASTRKTNVIVKHLDLASLKSVRAFAHDILKTENRLDILINNAGLAALGPELTEDGLDNQMQSNHFGHFLLTNMLLGLIKKSAPSRIINVASEAHRFPRKLDFDNLNFKTDGKGLFKIYGVTKLCNVLFTKELASRLKGTDVSAYSLHPGAVKTDFGRFVPKIIQAFLWIAASGFLKSAKEGAQTTIYLAVTENLEGLSGSYFSDCKVAKESKLAKDEGLAKKLWEVSEELVKIQKDELHL</sequence>
<feature type="transmembrane region" description="Helical" evidence="3">
    <location>
        <begin position="12"/>
        <end position="29"/>
    </location>
</feature>
<dbReference type="Gene3D" id="3.40.50.720">
    <property type="entry name" value="NAD(P)-binding Rossmann-like Domain"/>
    <property type="match status" value="1"/>
</dbReference>
<dbReference type="SUPFAM" id="SSF51735">
    <property type="entry name" value="NAD(P)-binding Rossmann-fold domains"/>
    <property type="match status" value="1"/>
</dbReference>
<reference evidence="4" key="1">
    <citation type="submission" date="2023-07" db="EMBL/GenBank/DDBJ databases">
        <title>Chromosome-level genome assembly of Artemia franciscana.</title>
        <authorList>
            <person name="Jo E."/>
        </authorList>
    </citation>
    <scope>NUCLEOTIDE SEQUENCE</scope>
    <source>
        <tissue evidence="4">Whole body</tissue>
    </source>
</reference>
<dbReference type="AlphaFoldDB" id="A0AA88HJD0"/>
<evidence type="ECO:0000313" key="4">
    <source>
        <dbReference type="EMBL" id="KAK2706442.1"/>
    </source>
</evidence>
<dbReference type="PRINTS" id="PR00080">
    <property type="entry name" value="SDRFAMILY"/>
</dbReference>
<keyword evidence="3" id="KW-0812">Transmembrane</keyword>
<dbReference type="PANTHER" id="PTHR43157">
    <property type="entry name" value="PHOSPHATIDYLINOSITOL-GLYCAN BIOSYNTHESIS CLASS F PROTEIN-RELATED"/>
    <property type="match status" value="1"/>
</dbReference>
<gene>
    <name evidence="4" type="ORF">QYM36_016477</name>
</gene>
<dbReference type="GO" id="GO:0016491">
    <property type="term" value="F:oxidoreductase activity"/>
    <property type="evidence" value="ECO:0007669"/>
    <property type="project" value="UniProtKB-KW"/>
</dbReference>
<dbReference type="PRINTS" id="PR00081">
    <property type="entry name" value="GDHRDH"/>
</dbReference>
<evidence type="ECO:0000256" key="2">
    <source>
        <dbReference type="RuleBase" id="RU000363"/>
    </source>
</evidence>
<organism evidence="4 5">
    <name type="scientific">Artemia franciscana</name>
    <name type="common">Brine shrimp</name>
    <name type="synonym">Artemia sanfranciscana</name>
    <dbReference type="NCBI Taxonomy" id="6661"/>
    <lineage>
        <taxon>Eukaryota</taxon>
        <taxon>Metazoa</taxon>
        <taxon>Ecdysozoa</taxon>
        <taxon>Arthropoda</taxon>
        <taxon>Crustacea</taxon>
        <taxon>Branchiopoda</taxon>
        <taxon>Anostraca</taxon>
        <taxon>Artemiidae</taxon>
        <taxon>Artemia</taxon>
    </lineage>
</organism>
<dbReference type="EMBL" id="JAVRJZ010000020">
    <property type="protein sequence ID" value="KAK2706442.1"/>
    <property type="molecule type" value="Genomic_DNA"/>
</dbReference>
<protein>
    <submittedName>
        <fullName evidence="4">Uncharacterized protein</fullName>
    </submittedName>
</protein>
<proteinExistence type="inferred from homology"/>
<comment type="similarity">
    <text evidence="2">Belongs to the short-chain dehydrogenases/reductases (SDR) family.</text>
</comment>
<dbReference type="InterPro" id="IPR036291">
    <property type="entry name" value="NAD(P)-bd_dom_sf"/>
</dbReference>
<accession>A0AA88HJD0</accession>
<evidence type="ECO:0000256" key="1">
    <source>
        <dbReference type="ARBA" id="ARBA00023002"/>
    </source>
</evidence>
<dbReference type="EMBL" id="JAVRJZ010000020">
    <property type="protein sequence ID" value="KAK2706440.1"/>
    <property type="molecule type" value="Genomic_DNA"/>
</dbReference>
<comment type="caution">
    <text evidence="4">The sequence shown here is derived from an EMBL/GenBank/DDBJ whole genome shotgun (WGS) entry which is preliminary data.</text>
</comment>
<keyword evidence="3" id="KW-1133">Transmembrane helix</keyword>
<evidence type="ECO:0000313" key="5">
    <source>
        <dbReference type="Proteomes" id="UP001187531"/>
    </source>
</evidence>
<keyword evidence="1" id="KW-0560">Oxidoreductase</keyword>
<dbReference type="Proteomes" id="UP001187531">
    <property type="component" value="Unassembled WGS sequence"/>
</dbReference>
<evidence type="ECO:0000256" key="3">
    <source>
        <dbReference type="SAM" id="Phobius"/>
    </source>
</evidence>
<keyword evidence="3" id="KW-0472">Membrane</keyword>
<dbReference type="InterPro" id="IPR002347">
    <property type="entry name" value="SDR_fam"/>
</dbReference>
<dbReference type="PANTHER" id="PTHR43157:SF66">
    <property type="entry name" value="WW DOMAIN-CONTAINING OXIDOREDUCTASE-LIKE PROTEIN"/>
    <property type="match status" value="1"/>
</dbReference>
<name>A0AA88HJD0_ARTSF</name>
<dbReference type="Pfam" id="PF00106">
    <property type="entry name" value="adh_short"/>
    <property type="match status" value="1"/>
</dbReference>